<dbReference type="GO" id="GO:0016887">
    <property type="term" value="F:ATP hydrolysis activity"/>
    <property type="evidence" value="ECO:0007669"/>
    <property type="project" value="InterPro"/>
</dbReference>
<dbReference type="PANTHER" id="PTHR45797:SF1">
    <property type="entry name" value="HELICASE ARIP4"/>
    <property type="match status" value="1"/>
</dbReference>
<dbReference type="GO" id="GO:0005524">
    <property type="term" value="F:ATP binding"/>
    <property type="evidence" value="ECO:0007669"/>
    <property type="project" value="UniProtKB-KW"/>
</dbReference>
<dbReference type="InterPro" id="IPR044574">
    <property type="entry name" value="ARIP4-like"/>
</dbReference>
<evidence type="ECO:0000256" key="7">
    <source>
        <dbReference type="ARBA" id="ARBA00023242"/>
    </source>
</evidence>
<dbReference type="Proteomes" id="UP000005408">
    <property type="component" value="Unassembled WGS sequence"/>
</dbReference>
<dbReference type="EnsemblMetazoa" id="G28573.1">
    <property type="protein sequence ID" value="G28573.1:cds"/>
    <property type="gene ID" value="G28573"/>
</dbReference>
<keyword evidence="3" id="KW-0547">Nucleotide-binding</keyword>
<name>A0A8W8LL33_MAGGI</name>
<keyword evidence="4" id="KW-0378">Hydrolase</keyword>
<evidence type="ECO:0000256" key="4">
    <source>
        <dbReference type="ARBA" id="ARBA00022806"/>
    </source>
</evidence>
<comment type="similarity">
    <text evidence="2">Belongs to the SNF2/RAD54 helicase family.</text>
</comment>
<accession>A0A8W8LL33</accession>
<sequence>MEKKIYDRQVSKQRMSNCVIDEMQIQNHLKKTHVDSLLHYEDKEPEYVDFSQEDYEDPIKNKLLQTEGHWLTTKPFEHESLLIDKKELRLTKKEKRLAQQSYVMEKRLNVSYSRPLYAAFYP</sequence>
<keyword evidence="7" id="KW-0539">Nucleus</keyword>
<dbReference type="AlphaFoldDB" id="A0A8W8LL33"/>
<evidence type="ECO:0000256" key="2">
    <source>
        <dbReference type="ARBA" id="ARBA00007025"/>
    </source>
</evidence>
<dbReference type="GO" id="GO:0004386">
    <property type="term" value="F:helicase activity"/>
    <property type="evidence" value="ECO:0007669"/>
    <property type="project" value="UniProtKB-KW"/>
</dbReference>
<dbReference type="GO" id="GO:0003677">
    <property type="term" value="F:DNA binding"/>
    <property type="evidence" value="ECO:0007669"/>
    <property type="project" value="UniProtKB-KW"/>
</dbReference>
<evidence type="ECO:0000256" key="3">
    <source>
        <dbReference type="ARBA" id="ARBA00022741"/>
    </source>
</evidence>
<organism evidence="8 9">
    <name type="scientific">Magallana gigas</name>
    <name type="common">Pacific oyster</name>
    <name type="synonym">Crassostrea gigas</name>
    <dbReference type="NCBI Taxonomy" id="29159"/>
    <lineage>
        <taxon>Eukaryota</taxon>
        <taxon>Metazoa</taxon>
        <taxon>Spiralia</taxon>
        <taxon>Lophotrochozoa</taxon>
        <taxon>Mollusca</taxon>
        <taxon>Bivalvia</taxon>
        <taxon>Autobranchia</taxon>
        <taxon>Pteriomorphia</taxon>
        <taxon>Ostreida</taxon>
        <taxon>Ostreoidea</taxon>
        <taxon>Ostreidae</taxon>
        <taxon>Magallana</taxon>
    </lineage>
</organism>
<evidence type="ECO:0000313" key="8">
    <source>
        <dbReference type="EnsemblMetazoa" id="G28573.1:cds"/>
    </source>
</evidence>
<keyword evidence="6" id="KW-0238">DNA-binding</keyword>
<dbReference type="GO" id="GO:0005634">
    <property type="term" value="C:nucleus"/>
    <property type="evidence" value="ECO:0007669"/>
    <property type="project" value="UniProtKB-SubCell"/>
</dbReference>
<dbReference type="PANTHER" id="PTHR45797">
    <property type="entry name" value="RAD54-LIKE"/>
    <property type="match status" value="1"/>
</dbReference>
<comment type="subcellular location">
    <subcellularLocation>
        <location evidence="1">Nucleus</location>
    </subcellularLocation>
</comment>
<keyword evidence="4" id="KW-0347">Helicase</keyword>
<evidence type="ECO:0000256" key="1">
    <source>
        <dbReference type="ARBA" id="ARBA00004123"/>
    </source>
</evidence>
<proteinExistence type="inferred from homology"/>
<evidence type="ECO:0000313" key="9">
    <source>
        <dbReference type="Proteomes" id="UP000005408"/>
    </source>
</evidence>
<keyword evidence="5" id="KW-0067">ATP-binding</keyword>
<evidence type="ECO:0000256" key="6">
    <source>
        <dbReference type="ARBA" id="ARBA00023125"/>
    </source>
</evidence>
<reference evidence="8" key="1">
    <citation type="submission" date="2022-08" db="UniProtKB">
        <authorList>
            <consortium name="EnsemblMetazoa"/>
        </authorList>
    </citation>
    <scope>IDENTIFICATION</scope>
    <source>
        <strain evidence="8">05x7-T-G4-1.051#20</strain>
    </source>
</reference>
<protein>
    <submittedName>
        <fullName evidence="8">Uncharacterized protein</fullName>
    </submittedName>
</protein>
<evidence type="ECO:0000256" key="5">
    <source>
        <dbReference type="ARBA" id="ARBA00022840"/>
    </source>
</evidence>
<keyword evidence="9" id="KW-1185">Reference proteome</keyword>